<organism evidence="1 2">
    <name type="scientific">Mycobacterium phage Cosmo</name>
    <dbReference type="NCBI Taxonomy" id="1567467"/>
    <lineage>
        <taxon>Viruses</taxon>
        <taxon>Duplodnaviria</taxon>
        <taxon>Heunggongvirae</taxon>
        <taxon>Uroviricota</taxon>
        <taxon>Caudoviricetes</taxon>
        <taxon>Vilmaviridae</taxon>
        <taxon>Wildcatvirus</taxon>
        <taxon>Wildcatvirus wildcat</taxon>
        <taxon>Mycobacterium virus Wildcat</taxon>
    </lineage>
</organism>
<evidence type="ECO:0000313" key="2">
    <source>
        <dbReference type="Proteomes" id="UP000031718"/>
    </source>
</evidence>
<accession>A0A0B4ZZV1</accession>
<dbReference type="EMBL" id="KP027195">
    <property type="protein sequence ID" value="AJD82128.1"/>
    <property type="molecule type" value="Genomic_DNA"/>
</dbReference>
<sequence>MNELINPDLESEIADFALGTYEAARVAAHMGDQKVAGVLFGTARVLNLIVAGANVIEAIEAVEAGHEACMAILQRGAEKLAQREASGLDDELRKLLNDE</sequence>
<dbReference type="Proteomes" id="UP000031718">
    <property type="component" value="Segment"/>
</dbReference>
<protein>
    <submittedName>
        <fullName evidence="1">Uncharacterized protein</fullName>
    </submittedName>
</protein>
<proteinExistence type="predicted"/>
<gene>
    <name evidence="1" type="primary">56</name>
    <name evidence="1" type="ORF">COSMO_56</name>
</gene>
<evidence type="ECO:0000313" key="1">
    <source>
        <dbReference type="EMBL" id="AJD82128.1"/>
    </source>
</evidence>
<reference evidence="1 2" key="1">
    <citation type="submission" date="2014-10" db="EMBL/GenBank/DDBJ databases">
        <authorList>
            <person name="Mackenzie J."/>
            <person name="Lekholoane M."/>
            <person name="Leqhaoe R."/>
            <person name="Mcunu Z."/>
            <person name="Mzobe Z."/>
            <person name="Rodel H."/>
            <person name="Seagreen C."/>
            <person name="Mazeka N."/>
            <person name="Larsen M.H."/>
            <person name="Rubin E.J."/>
            <person name="Russell D.A."/>
            <person name="Guerrero C.A."/>
            <person name="Bowman C.A."/>
            <person name="Jacobs-Sera D."/>
            <person name="Hendrix R.W."/>
            <person name="Hatfull G.F."/>
        </authorList>
    </citation>
    <scope>NUCLEOTIDE SEQUENCE [LARGE SCALE GENOMIC DNA]</scope>
</reference>
<name>A0A0B4ZZV1_9CAUD</name>